<dbReference type="GeneID" id="25318613"/>
<name>A0A0F4YQ12_RASE3</name>
<dbReference type="RefSeq" id="XP_013326320.1">
    <property type="nucleotide sequence ID" value="XM_013470866.1"/>
</dbReference>
<dbReference type="AlphaFoldDB" id="A0A0F4YQ12"/>
<proteinExistence type="predicted"/>
<comment type="caution">
    <text evidence="1">The sequence shown here is derived from an EMBL/GenBank/DDBJ whole genome shotgun (WGS) entry which is preliminary data.</text>
</comment>
<organism evidence="1 2">
    <name type="scientific">Rasamsonia emersonii (strain ATCC 16479 / CBS 393.64 / IMI 116815)</name>
    <dbReference type="NCBI Taxonomy" id="1408163"/>
    <lineage>
        <taxon>Eukaryota</taxon>
        <taxon>Fungi</taxon>
        <taxon>Dikarya</taxon>
        <taxon>Ascomycota</taxon>
        <taxon>Pezizomycotina</taxon>
        <taxon>Eurotiomycetes</taxon>
        <taxon>Eurotiomycetidae</taxon>
        <taxon>Eurotiales</taxon>
        <taxon>Trichocomaceae</taxon>
        <taxon>Rasamsonia</taxon>
    </lineage>
</organism>
<sequence length="128" mass="14411">TIFCVPESLINSIEQTQEGESNGKREMRGTEVHHRRRIVWAEIGIWGAPPSTLAVSCSRRTRLVRFTYLTAHVLRVMSTLLDYQATPFPSDALEDGVEFSNSRLLLSFLQDKDAVPTPAEPWKAGTRP</sequence>
<dbReference type="Proteomes" id="UP000053958">
    <property type="component" value="Unassembled WGS sequence"/>
</dbReference>
<evidence type="ECO:0000313" key="1">
    <source>
        <dbReference type="EMBL" id="KKA19708.1"/>
    </source>
</evidence>
<reference evidence="1 2" key="1">
    <citation type="submission" date="2015-04" db="EMBL/GenBank/DDBJ databases">
        <authorList>
            <person name="Heijne W.H."/>
            <person name="Fedorova N.D."/>
            <person name="Nierman W.C."/>
            <person name="Vollebregt A.W."/>
            <person name="Zhao Z."/>
            <person name="Wu L."/>
            <person name="Kumar M."/>
            <person name="Stam H."/>
            <person name="van den Berg M.A."/>
            <person name="Pel H.J."/>
        </authorList>
    </citation>
    <scope>NUCLEOTIDE SEQUENCE [LARGE SCALE GENOMIC DNA]</scope>
    <source>
        <strain evidence="1 2">CBS 393.64</strain>
    </source>
</reference>
<feature type="non-terminal residue" evidence="1">
    <location>
        <position position="1"/>
    </location>
</feature>
<dbReference type="EMBL" id="LASV01000326">
    <property type="protein sequence ID" value="KKA19708.1"/>
    <property type="molecule type" value="Genomic_DNA"/>
</dbReference>
<evidence type="ECO:0000313" key="2">
    <source>
        <dbReference type="Proteomes" id="UP000053958"/>
    </source>
</evidence>
<keyword evidence="2" id="KW-1185">Reference proteome</keyword>
<gene>
    <name evidence="1" type="ORF">T310_6309</name>
</gene>
<protein>
    <submittedName>
        <fullName evidence="1">Uncharacterized protein</fullName>
    </submittedName>
</protein>
<accession>A0A0F4YQ12</accession>